<protein>
    <submittedName>
        <fullName evidence="1">Uncharacterized protein</fullName>
    </submittedName>
</protein>
<dbReference type="AlphaFoldDB" id="A0AAD2FFJ8"/>
<comment type="caution">
    <text evidence="1">The sequence shown here is derived from an EMBL/GenBank/DDBJ whole genome shotgun (WGS) entry which is preliminary data.</text>
</comment>
<proteinExistence type="predicted"/>
<dbReference type="EMBL" id="CAKOGP040000591">
    <property type="protein sequence ID" value="CAJ1937009.1"/>
    <property type="molecule type" value="Genomic_DNA"/>
</dbReference>
<evidence type="ECO:0000313" key="2">
    <source>
        <dbReference type="Proteomes" id="UP001295423"/>
    </source>
</evidence>
<evidence type="ECO:0000313" key="1">
    <source>
        <dbReference type="EMBL" id="CAJ1937009.1"/>
    </source>
</evidence>
<name>A0AAD2FFJ8_9STRA</name>
<dbReference type="Proteomes" id="UP001295423">
    <property type="component" value="Unassembled WGS sequence"/>
</dbReference>
<keyword evidence="2" id="KW-1185">Reference proteome</keyword>
<accession>A0AAD2FFJ8</accession>
<sequence length="102" mass="11495">MLTFGVARTSLQNGHIKAGVLPNFLDSCNTASRELPLWSGHVLELWKNLMNFAIEKNSGDFRPQGMQTIQLLNLEAQAHYKKPRWAEMKNAEEGDIIPKGQC</sequence>
<reference evidence="1" key="1">
    <citation type="submission" date="2023-08" db="EMBL/GenBank/DDBJ databases">
        <authorList>
            <person name="Audoor S."/>
            <person name="Bilcke G."/>
        </authorList>
    </citation>
    <scope>NUCLEOTIDE SEQUENCE</scope>
</reference>
<organism evidence="1 2">
    <name type="scientific">Cylindrotheca closterium</name>
    <dbReference type="NCBI Taxonomy" id="2856"/>
    <lineage>
        <taxon>Eukaryota</taxon>
        <taxon>Sar</taxon>
        <taxon>Stramenopiles</taxon>
        <taxon>Ochrophyta</taxon>
        <taxon>Bacillariophyta</taxon>
        <taxon>Bacillariophyceae</taxon>
        <taxon>Bacillariophycidae</taxon>
        <taxon>Bacillariales</taxon>
        <taxon>Bacillariaceae</taxon>
        <taxon>Cylindrotheca</taxon>
    </lineage>
</organism>
<gene>
    <name evidence="1" type="ORF">CYCCA115_LOCUS5468</name>
</gene>